<keyword evidence="15" id="KW-0961">Cell wall biogenesis/degradation</keyword>
<comment type="function">
    <text evidence="2">Cell wall formation.</text>
</comment>
<evidence type="ECO:0000256" key="13">
    <source>
        <dbReference type="ARBA" id="ARBA00023002"/>
    </source>
</evidence>
<evidence type="ECO:0000256" key="14">
    <source>
        <dbReference type="ARBA" id="ARBA00023306"/>
    </source>
</evidence>
<dbReference type="GO" id="GO:0005829">
    <property type="term" value="C:cytosol"/>
    <property type="evidence" value="ECO:0007669"/>
    <property type="project" value="TreeGrafter"/>
</dbReference>
<evidence type="ECO:0000256" key="10">
    <source>
        <dbReference type="ARBA" id="ARBA00022857"/>
    </source>
</evidence>
<keyword evidence="6" id="KW-0963">Cytoplasm</keyword>
<comment type="subcellular location">
    <subcellularLocation>
        <location evidence="3">Cytoplasm</location>
    </subcellularLocation>
</comment>
<keyword evidence="11" id="KW-0133">Cell shape</keyword>
<keyword evidence="8" id="KW-0285">Flavoprotein</keyword>
<dbReference type="InterPro" id="IPR036318">
    <property type="entry name" value="FAD-bd_PCMH-like_sf"/>
</dbReference>
<feature type="domain" description="FAD-binding PCMH-type" evidence="17">
    <location>
        <begin position="19"/>
        <end position="191"/>
    </location>
</feature>
<dbReference type="GO" id="GO:0071949">
    <property type="term" value="F:FAD binding"/>
    <property type="evidence" value="ECO:0007669"/>
    <property type="project" value="InterPro"/>
</dbReference>
<dbReference type="EC" id="1.3.1.98" evidence="5"/>
<dbReference type="GO" id="GO:0051301">
    <property type="term" value="P:cell division"/>
    <property type="evidence" value="ECO:0007669"/>
    <property type="project" value="UniProtKB-KW"/>
</dbReference>
<dbReference type="InterPro" id="IPR016167">
    <property type="entry name" value="FAD-bd_PCMH_sub1"/>
</dbReference>
<evidence type="ECO:0000256" key="11">
    <source>
        <dbReference type="ARBA" id="ARBA00022960"/>
    </source>
</evidence>
<evidence type="ECO:0000313" key="19">
    <source>
        <dbReference type="Proteomes" id="UP001220324"/>
    </source>
</evidence>
<evidence type="ECO:0000313" key="18">
    <source>
        <dbReference type="EMBL" id="KAJ5525365.1"/>
    </source>
</evidence>
<dbReference type="SUPFAM" id="SSF56194">
    <property type="entry name" value="Uridine diphospho-N-Acetylenolpyruvylglucosamine reductase, MurB, C-terminal domain"/>
    <property type="match status" value="1"/>
</dbReference>
<dbReference type="Gene3D" id="3.90.78.10">
    <property type="entry name" value="UDP-N-acetylenolpyruvoylglucosamine reductase, C-terminal domain"/>
    <property type="match status" value="1"/>
</dbReference>
<comment type="pathway">
    <text evidence="4">Cell wall biogenesis; peptidoglycan biosynthesis.</text>
</comment>
<evidence type="ECO:0000256" key="1">
    <source>
        <dbReference type="ARBA" id="ARBA00001974"/>
    </source>
</evidence>
<evidence type="ECO:0000256" key="2">
    <source>
        <dbReference type="ARBA" id="ARBA00003921"/>
    </source>
</evidence>
<dbReference type="InterPro" id="IPR016166">
    <property type="entry name" value="FAD-bd_PCMH"/>
</dbReference>
<evidence type="ECO:0000259" key="17">
    <source>
        <dbReference type="PROSITE" id="PS51387"/>
    </source>
</evidence>
<dbReference type="InterPro" id="IPR036635">
    <property type="entry name" value="MurB_C_sf"/>
</dbReference>
<dbReference type="GO" id="GO:0008360">
    <property type="term" value="P:regulation of cell shape"/>
    <property type="evidence" value="ECO:0007669"/>
    <property type="project" value="UniProtKB-KW"/>
</dbReference>
<keyword evidence="10" id="KW-0521">NADP</keyword>
<reference evidence="18 19" key="1">
    <citation type="journal article" date="2023" name="IMA Fungus">
        <title>Comparative genomic study of the Penicillium genus elucidates a diverse pangenome and 15 lateral gene transfer events.</title>
        <authorList>
            <person name="Petersen C."/>
            <person name="Sorensen T."/>
            <person name="Nielsen M.R."/>
            <person name="Sondergaard T.E."/>
            <person name="Sorensen J.L."/>
            <person name="Fitzpatrick D.A."/>
            <person name="Frisvad J.C."/>
            <person name="Nielsen K.L."/>
        </authorList>
    </citation>
    <scope>NUCLEOTIDE SEQUENCE [LARGE SCALE GENOMIC DNA]</scope>
    <source>
        <strain evidence="18 19">IBT 35679</strain>
    </source>
</reference>
<evidence type="ECO:0000256" key="4">
    <source>
        <dbReference type="ARBA" id="ARBA00004752"/>
    </source>
</evidence>
<dbReference type="Proteomes" id="UP001220324">
    <property type="component" value="Unassembled WGS sequence"/>
</dbReference>
<comment type="caution">
    <text evidence="18">The sequence shown here is derived from an EMBL/GenBank/DDBJ whole genome shotgun (WGS) entry which is preliminary data.</text>
</comment>
<keyword evidence="19" id="KW-1185">Reference proteome</keyword>
<dbReference type="AlphaFoldDB" id="A0AAD6GBB8"/>
<name>A0AAD6GBB8_9EURO</name>
<dbReference type="Gene3D" id="3.30.465.10">
    <property type="match status" value="1"/>
</dbReference>
<gene>
    <name evidence="18" type="ORF">N7494_012015</name>
</gene>
<dbReference type="Pfam" id="PF01565">
    <property type="entry name" value="FAD_binding_4"/>
    <property type="match status" value="1"/>
</dbReference>
<evidence type="ECO:0000256" key="12">
    <source>
        <dbReference type="ARBA" id="ARBA00022984"/>
    </source>
</evidence>
<dbReference type="Pfam" id="PF02873">
    <property type="entry name" value="MurB_C"/>
    <property type="match status" value="1"/>
</dbReference>
<protein>
    <recommendedName>
        <fullName evidence="5">UDP-N-acetylmuramate dehydrogenase</fullName>
        <ecNumber evidence="5">1.3.1.98</ecNumber>
    </recommendedName>
</protein>
<dbReference type="PANTHER" id="PTHR21071:SF4">
    <property type="entry name" value="UDP-N-ACETYLENOLPYRUVOYLGLUCOSAMINE REDUCTASE"/>
    <property type="match status" value="1"/>
</dbReference>
<evidence type="ECO:0000256" key="6">
    <source>
        <dbReference type="ARBA" id="ARBA00022490"/>
    </source>
</evidence>
<dbReference type="GO" id="GO:0008762">
    <property type="term" value="F:UDP-N-acetylmuramate dehydrogenase activity"/>
    <property type="evidence" value="ECO:0007669"/>
    <property type="project" value="UniProtKB-EC"/>
</dbReference>
<dbReference type="InterPro" id="IPR011601">
    <property type="entry name" value="MurB_C"/>
</dbReference>
<keyword evidence="13" id="KW-0560">Oxidoreductase</keyword>
<comment type="cofactor">
    <cofactor evidence="1">
        <name>FAD</name>
        <dbReference type="ChEBI" id="CHEBI:57692"/>
    </cofactor>
</comment>
<dbReference type="NCBIfam" id="NF000755">
    <property type="entry name" value="PRK00046.1"/>
    <property type="match status" value="1"/>
</dbReference>
<keyword evidence="9" id="KW-0274">FAD</keyword>
<organism evidence="18 19">
    <name type="scientific">Penicillium frequentans</name>
    <dbReference type="NCBI Taxonomy" id="3151616"/>
    <lineage>
        <taxon>Eukaryota</taxon>
        <taxon>Fungi</taxon>
        <taxon>Dikarya</taxon>
        <taxon>Ascomycota</taxon>
        <taxon>Pezizomycotina</taxon>
        <taxon>Eurotiomycetes</taxon>
        <taxon>Eurotiomycetidae</taxon>
        <taxon>Eurotiales</taxon>
        <taxon>Aspergillaceae</taxon>
        <taxon>Penicillium</taxon>
    </lineage>
</organism>
<evidence type="ECO:0000256" key="7">
    <source>
        <dbReference type="ARBA" id="ARBA00022618"/>
    </source>
</evidence>
<comment type="catalytic activity">
    <reaction evidence="16">
        <text>UDP-N-acetyl-alpha-D-muramate + NADP(+) = UDP-N-acetyl-3-O-(1-carboxyvinyl)-alpha-D-glucosamine + NADPH + H(+)</text>
        <dbReference type="Rhea" id="RHEA:12248"/>
        <dbReference type="ChEBI" id="CHEBI:15378"/>
        <dbReference type="ChEBI" id="CHEBI:57783"/>
        <dbReference type="ChEBI" id="CHEBI:58349"/>
        <dbReference type="ChEBI" id="CHEBI:68483"/>
        <dbReference type="ChEBI" id="CHEBI:70757"/>
        <dbReference type="EC" id="1.3.1.98"/>
    </reaction>
</comment>
<evidence type="ECO:0000256" key="15">
    <source>
        <dbReference type="ARBA" id="ARBA00023316"/>
    </source>
</evidence>
<evidence type="ECO:0000256" key="9">
    <source>
        <dbReference type="ARBA" id="ARBA00022827"/>
    </source>
</evidence>
<accession>A0AAD6GBB8</accession>
<dbReference type="HAMAP" id="MF_00037">
    <property type="entry name" value="MurB"/>
    <property type="match status" value="1"/>
</dbReference>
<sequence>MSCFHLEEYVDLQPHNTFGVTVTARYFFRINNTGDLEVLLNSSLFHENRYFILGGGSNTLFAKEKFDGIILKNEIKGIEILSEDDNNTDLRVGAGVEWTSLVDYCIHNDLGGLENLSLIPGTVGAAPIQNVGAYGAELSDVLLDVEVFDMNTGQLAKMSKEECKLQYRDSVFKQTLKKVMICFVTIRTTKALFHGVDAGNAAIQQVLRELGVSKPSIRSVSEAVCILRRRKLPDPKVTGNAGSFFKNVVIDEALRHSIKKIDKDVPLFLRPEGLHVIPAACLIEKCGWKGRQIGQAGVSASHALVLVNLGGATGCDIVCLAELIVRDVEFKFGVLLTHEVNIVK</sequence>
<evidence type="ECO:0000256" key="5">
    <source>
        <dbReference type="ARBA" id="ARBA00012518"/>
    </source>
</evidence>
<dbReference type="PROSITE" id="PS51387">
    <property type="entry name" value="FAD_PCMH"/>
    <property type="match status" value="1"/>
</dbReference>
<dbReference type="EMBL" id="JAQIZZ010000008">
    <property type="protein sequence ID" value="KAJ5525365.1"/>
    <property type="molecule type" value="Genomic_DNA"/>
</dbReference>
<proteinExistence type="inferred from homology"/>
<dbReference type="Gene3D" id="3.30.43.10">
    <property type="entry name" value="Uridine Diphospho-n-acetylenolpyruvylglucosamine Reductase, domain 2"/>
    <property type="match status" value="1"/>
</dbReference>
<dbReference type="InterPro" id="IPR003170">
    <property type="entry name" value="MurB"/>
</dbReference>
<keyword evidence="14" id="KW-0131">Cell cycle</keyword>
<dbReference type="InterPro" id="IPR006094">
    <property type="entry name" value="Oxid_FAD_bind_N"/>
</dbReference>
<keyword evidence="7" id="KW-0132">Cell division</keyword>
<dbReference type="NCBIfam" id="TIGR00179">
    <property type="entry name" value="murB"/>
    <property type="match status" value="1"/>
</dbReference>
<dbReference type="GO" id="GO:0071555">
    <property type="term" value="P:cell wall organization"/>
    <property type="evidence" value="ECO:0007669"/>
    <property type="project" value="UniProtKB-KW"/>
</dbReference>
<dbReference type="SUPFAM" id="SSF56176">
    <property type="entry name" value="FAD-binding/transporter-associated domain-like"/>
    <property type="match status" value="1"/>
</dbReference>
<evidence type="ECO:0000256" key="3">
    <source>
        <dbReference type="ARBA" id="ARBA00004496"/>
    </source>
</evidence>
<dbReference type="PANTHER" id="PTHR21071">
    <property type="entry name" value="UDP-N-ACETYLENOLPYRUVOYLGLUCOSAMINE REDUCTASE"/>
    <property type="match status" value="1"/>
</dbReference>
<evidence type="ECO:0000256" key="16">
    <source>
        <dbReference type="ARBA" id="ARBA00048914"/>
    </source>
</evidence>
<keyword evidence="12" id="KW-0573">Peptidoglycan synthesis</keyword>
<dbReference type="InterPro" id="IPR016169">
    <property type="entry name" value="FAD-bd_PCMH_sub2"/>
</dbReference>
<evidence type="ECO:0000256" key="8">
    <source>
        <dbReference type="ARBA" id="ARBA00022630"/>
    </source>
</evidence>